<comment type="caution">
    <text evidence="1">The sequence shown here is derived from an EMBL/GenBank/DDBJ whole genome shotgun (WGS) entry which is preliminary data.</text>
</comment>
<dbReference type="PANTHER" id="PTHR33327">
    <property type="entry name" value="ENDONUCLEASE"/>
    <property type="match status" value="1"/>
</dbReference>
<dbReference type="Proteomes" id="UP000887159">
    <property type="component" value="Unassembled WGS sequence"/>
</dbReference>
<protein>
    <submittedName>
        <fullName evidence="1">Uncharacterized protein</fullName>
    </submittedName>
</protein>
<proteinExistence type="predicted"/>
<reference evidence="1" key="1">
    <citation type="submission" date="2020-08" db="EMBL/GenBank/DDBJ databases">
        <title>Multicomponent nature underlies the extraordinary mechanical properties of spider dragline silk.</title>
        <authorList>
            <person name="Kono N."/>
            <person name="Nakamura H."/>
            <person name="Mori M."/>
            <person name="Yoshida Y."/>
            <person name="Ohtoshi R."/>
            <person name="Malay A.D."/>
            <person name="Moran D.A.P."/>
            <person name="Tomita M."/>
            <person name="Numata K."/>
            <person name="Arakawa K."/>
        </authorList>
    </citation>
    <scope>NUCLEOTIDE SEQUENCE</scope>
</reference>
<dbReference type="AlphaFoldDB" id="A0A8X6RBM9"/>
<gene>
    <name evidence="1" type="primary">AVEN_253190_1</name>
    <name evidence="1" type="ORF">TNCV_3369741</name>
</gene>
<dbReference type="EMBL" id="BMAU01021033">
    <property type="protein sequence ID" value="GFX87405.1"/>
    <property type="molecule type" value="Genomic_DNA"/>
</dbReference>
<name>A0A8X6RBM9_TRICX</name>
<evidence type="ECO:0000313" key="1">
    <source>
        <dbReference type="EMBL" id="GFX87405.1"/>
    </source>
</evidence>
<keyword evidence="2" id="KW-1185">Reference proteome</keyword>
<dbReference type="PANTHER" id="PTHR33327:SF3">
    <property type="entry name" value="RNA-DIRECTED DNA POLYMERASE"/>
    <property type="match status" value="1"/>
</dbReference>
<sequence>MKPSQLLQKLKTVATSDISDNLIKTLWLEKLSESIKSIFVVSDENLSKLAVMADKISDMTPRTEIFATGKSLDCGEATSSRDQLLLDRIQSLEEQICQLSIPHKSRTKERNSFRPKSRSRSRKRFDPKGKYCYFHFRFGARCKPEKCSPPCAWNRNTENFSLQ</sequence>
<organism evidence="1 2">
    <name type="scientific">Trichonephila clavipes</name>
    <name type="common">Golden silk orbweaver</name>
    <name type="synonym">Nephila clavipes</name>
    <dbReference type="NCBI Taxonomy" id="2585209"/>
    <lineage>
        <taxon>Eukaryota</taxon>
        <taxon>Metazoa</taxon>
        <taxon>Ecdysozoa</taxon>
        <taxon>Arthropoda</taxon>
        <taxon>Chelicerata</taxon>
        <taxon>Arachnida</taxon>
        <taxon>Araneae</taxon>
        <taxon>Araneomorphae</taxon>
        <taxon>Entelegynae</taxon>
        <taxon>Araneoidea</taxon>
        <taxon>Nephilidae</taxon>
        <taxon>Trichonephila</taxon>
    </lineage>
</organism>
<accession>A0A8X6RBM9</accession>
<evidence type="ECO:0000313" key="2">
    <source>
        <dbReference type="Proteomes" id="UP000887159"/>
    </source>
</evidence>